<dbReference type="PANTHER" id="PTHR31690:SF4">
    <property type="entry name" value="FUCOSE MUTAROTASE"/>
    <property type="match status" value="1"/>
</dbReference>
<comment type="catalytic activity">
    <reaction evidence="1">
        <text>beta-D-ribopyranose = beta-D-ribofuranose</text>
        <dbReference type="Rhea" id="RHEA:25432"/>
        <dbReference type="ChEBI" id="CHEBI:27476"/>
        <dbReference type="ChEBI" id="CHEBI:47002"/>
        <dbReference type="EC" id="5.4.99.62"/>
    </reaction>
</comment>
<gene>
    <name evidence="4" type="ORF">SAMN04489745_0794</name>
</gene>
<dbReference type="Pfam" id="PF05025">
    <property type="entry name" value="RbsD_FucU"/>
    <property type="match status" value="1"/>
</dbReference>
<proteinExistence type="predicted"/>
<dbReference type="GO" id="GO:0036373">
    <property type="term" value="F:L-fucose mutarotase activity"/>
    <property type="evidence" value="ECO:0007669"/>
    <property type="project" value="UniProtKB-EC"/>
</dbReference>
<sequence>MIRGPLKHPVVLAALAGAGHKSTVLIADLNYAASTAVAAGTPTVHLALTAGTPTVPEVLDVVRGVIPVEHATQIRPSEDALPSPVQDEVRTLLGVPPELVSREDFYRLARSEDLALAIITGDTRRFGNVLLRIGALTEPPY</sequence>
<protein>
    <submittedName>
        <fullName evidence="4">L-fucose mutarotase</fullName>
    </submittedName>
</protein>
<dbReference type="AlphaFoldDB" id="A0A1H4KU20"/>
<dbReference type="GO" id="GO:0006004">
    <property type="term" value="P:fucose metabolic process"/>
    <property type="evidence" value="ECO:0007669"/>
    <property type="project" value="TreeGrafter"/>
</dbReference>
<dbReference type="Gene3D" id="3.40.1650.10">
    <property type="entry name" value="RbsD-like domain"/>
    <property type="match status" value="1"/>
</dbReference>
<dbReference type="STRING" id="156980.SAMN04489745_0794"/>
<evidence type="ECO:0000313" key="4">
    <source>
        <dbReference type="EMBL" id="SEB61893.1"/>
    </source>
</evidence>
<evidence type="ECO:0000256" key="3">
    <source>
        <dbReference type="ARBA" id="ARBA00036324"/>
    </source>
</evidence>
<dbReference type="PANTHER" id="PTHR31690">
    <property type="entry name" value="FUCOSE MUTAROTASE"/>
    <property type="match status" value="1"/>
</dbReference>
<organism evidence="4 5">
    <name type="scientific">Arthrobacter woluwensis</name>
    <dbReference type="NCBI Taxonomy" id="156980"/>
    <lineage>
        <taxon>Bacteria</taxon>
        <taxon>Bacillati</taxon>
        <taxon>Actinomycetota</taxon>
        <taxon>Actinomycetes</taxon>
        <taxon>Micrococcales</taxon>
        <taxon>Micrococcaceae</taxon>
        <taxon>Arthrobacter</taxon>
    </lineage>
</organism>
<reference evidence="4 5" key="1">
    <citation type="submission" date="2016-10" db="EMBL/GenBank/DDBJ databases">
        <authorList>
            <person name="de Groot N.N."/>
        </authorList>
    </citation>
    <scope>NUCLEOTIDE SEQUENCE [LARGE SCALE GENOMIC DNA]</scope>
    <source>
        <strain evidence="4 5">DSM 10495</strain>
    </source>
</reference>
<dbReference type="Proteomes" id="UP000182652">
    <property type="component" value="Unassembled WGS sequence"/>
</dbReference>
<dbReference type="EMBL" id="FNSN01000003">
    <property type="protein sequence ID" value="SEB61893.1"/>
    <property type="molecule type" value="Genomic_DNA"/>
</dbReference>
<dbReference type="SUPFAM" id="SSF102546">
    <property type="entry name" value="RbsD-like"/>
    <property type="match status" value="1"/>
</dbReference>
<keyword evidence="5" id="KW-1185">Reference proteome</keyword>
<evidence type="ECO:0000256" key="1">
    <source>
        <dbReference type="ARBA" id="ARBA00000223"/>
    </source>
</evidence>
<dbReference type="InterPro" id="IPR007721">
    <property type="entry name" value="RbsD_FucU"/>
</dbReference>
<dbReference type="InterPro" id="IPR023750">
    <property type="entry name" value="RbsD-like_sf"/>
</dbReference>
<evidence type="ECO:0000256" key="2">
    <source>
        <dbReference type="ARBA" id="ARBA00023235"/>
    </source>
</evidence>
<dbReference type="RefSeq" id="WP_066216251.1">
    <property type="nucleotide sequence ID" value="NZ_FNSN01000003.1"/>
</dbReference>
<accession>A0A1H4KU20</accession>
<evidence type="ECO:0000313" key="5">
    <source>
        <dbReference type="Proteomes" id="UP000182652"/>
    </source>
</evidence>
<dbReference type="GO" id="GO:0062193">
    <property type="term" value="F:D-ribose pyranase activity"/>
    <property type="evidence" value="ECO:0007669"/>
    <property type="project" value="UniProtKB-EC"/>
</dbReference>
<dbReference type="GO" id="GO:0042806">
    <property type="term" value="F:fucose binding"/>
    <property type="evidence" value="ECO:0007669"/>
    <property type="project" value="TreeGrafter"/>
</dbReference>
<comment type="catalytic activity">
    <reaction evidence="3">
        <text>alpha-L-fucose = beta-L-fucose</text>
        <dbReference type="Rhea" id="RHEA:25580"/>
        <dbReference type="ChEBI" id="CHEBI:42548"/>
        <dbReference type="ChEBI" id="CHEBI:42589"/>
        <dbReference type="EC" id="5.1.3.29"/>
    </reaction>
</comment>
<dbReference type="InterPro" id="IPR050443">
    <property type="entry name" value="RbsD/FucU_mutarotase"/>
</dbReference>
<keyword evidence="2" id="KW-0413">Isomerase</keyword>
<name>A0A1H4KU20_9MICC</name>